<feature type="compositionally biased region" description="Low complexity" evidence="1">
    <location>
        <begin position="148"/>
        <end position="164"/>
    </location>
</feature>
<proteinExistence type="predicted"/>
<gene>
    <name evidence="2" type="ORF">N656DRAFT_90652</name>
</gene>
<dbReference type="EMBL" id="MU853342">
    <property type="protein sequence ID" value="KAK4112454.1"/>
    <property type="molecule type" value="Genomic_DNA"/>
</dbReference>
<feature type="compositionally biased region" description="Low complexity" evidence="1">
    <location>
        <begin position="235"/>
        <end position="266"/>
    </location>
</feature>
<feature type="region of interest" description="Disordered" evidence="1">
    <location>
        <begin position="235"/>
        <end position="267"/>
    </location>
</feature>
<comment type="caution">
    <text evidence="2">The sequence shown here is derived from an EMBL/GenBank/DDBJ whole genome shotgun (WGS) entry which is preliminary data.</text>
</comment>
<evidence type="ECO:0000313" key="3">
    <source>
        <dbReference type="Proteomes" id="UP001302812"/>
    </source>
</evidence>
<name>A0AAN6TDJ7_9PEZI</name>
<protein>
    <submittedName>
        <fullName evidence="2">Uncharacterized protein</fullName>
    </submittedName>
</protein>
<feature type="compositionally biased region" description="Low complexity" evidence="1">
    <location>
        <begin position="116"/>
        <end position="134"/>
    </location>
</feature>
<reference evidence="2" key="1">
    <citation type="journal article" date="2023" name="Mol. Phylogenet. Evol.">
        <title>Genome-scale phylogeny and comparative genomics of the fungal order Sordariales.</title>
        <authorList>
            <person name="Hensen N."/>
            <person name="Bonometti L."/>
            <person name="Westerberg I."/>
            <person name="Brannstrom I.O."/>
            <person name="Guillou S."/>
            <person name="Cros-Aarteil S."/>
            <person name="Calhoun S."/>
            <person name="Haridas S."/>
            <person name="Kuo A."/>
            <person name="Mondo S."/>
            <person name="Pangilinan J."/>
            <person name="Riley R."/>
            <person name="LaButti K."/>
            <person name="Andreopoulos B."/>
            <person name="Lipzen A."/>
            <person name="Chen C."/>
            <person name="Yan M."/>
            <person name="Daum C."/>
            <person name="Ng V."/>
            <person name="Clum A."/>
            <person name="Steindorff A."/>
            <person name="Ohm R.A."/>
            <person name="Martin F."/>
            <person name="Silar P."/>
            <person name="Natvig D.O."/>
            <person name="Lalanne C."/>
            <person name="Gautier V."/>
            <person name="Ament-Velasquez S.L."/>
            <person name="Kruys A."/>
            <person name="Hutchinson M.I."/>
            <person name="Powell A.J."/>
            <person name="Barry K."/>
            <person name="Miller A.N."/>
            <person name="Grigoriev I.V."/>
            <person name="Debuchy R."/>
            <person name="Gladieux P."/>
            <person name="Hiltunen Thoren M."/>
            <person name="Johannesson H."/>
        </authorList>
    </citation>
    <scope>NUCLEOTIDE SEQUENCE</scope>
    <source>
        <strain evidence="2">CBS 508.74</strain>
    </source>
</reference>
<evidence type="ECO:0000256" key="1">
    <source>
        <dbReference type="SAM" id="MobiDB-lite"/>
    </source>
</evidence>
<dbReference type="AlphaFoldDB" id="A0AAN6TDJ7"/>
<evidence type="ECO:0000313" key="2">
    <source>
        <dbReference type="EMBL" id="KAK4112454.1"/>
    </source>
</evidence>
<organism evidence="2 3">
    <name type="scientific">Canariomyces notabilis</name>
    <dbReference type="NCBI Taxonomy" id="2074819"/>
    <lineage>
        <taxon>Eukaryota</taxon>
        <taxon>Fungi</taxon>
        <taxon>Dikarya</taxon>
        <taxon>Ascomycota</taxon>
        <taxon>Pezizomycotina</taxon>
        <taxon>Sordariomycetes</taxon>
        <taxon>Sordariomycetidae</taxon>
        <taxon>Sordariales</taxon>
        <taxon>Chaetomiaceae</taxon>
        <taxon>Canariomyces</taxon>
    </lineage>
</organism>
<feature type="compositionally biased region" description="Low complexity" evidence="1">
    <location>
        <begin position="48"/>
        <end position="82"/>
    </location>
</feature>
<dbReference type="GeneID" id="89943520"/>
<dbReference type="RefSeq" id="XP_064670024.1">
    <property type="nucleotide sequence ID" value="XM_064819394.1"/>
</dbReference>
<reference evidence="2" key="2">
    <citation type="submission" date="2023-05" db="EMBL/GenBank/DDBJ databases">
        <authorList>
            <consortium name="Lawrence Berkeley National Laboratory"/>
            <person name="Steindorff A."/>
            <person name="Hensen N."/>
            <person name="Bonometti L."/>
            <person name="Westerberg I."/>
            <person name="Brannstrom I.O."/>
            <person name="Guillou S."/>
            <person name="Cros-Aarteil S."/>
            <person name="Calhoun S."/>
            <person name="Haridas S."/>
            <person name="Kuo A."/>
            <person name="Mondo S."/>
            <person name="Pangilinan J."/>
            <person name="Riley R."/>
            <person name="Labutti K."/>
            <person name="Andreopoulos B."/>
            <person name="Lipzen A."/>
            <person name="Chen C."/>
            <person name="Yanf M."/>
            <person name="Daum C."/>
            <person name="Ng V."/>
            <person name="Clum A."/>
            <person name="Ohm R."/>
            <person name="Martin F."/>
            <person name="Silar P."/>
            <person name="Natvig D."/>
            <person name="Lalanne C."/>
            <person name="Gautier V."/>
            <person name="Ament-Velasquez S.L."/>
            <person name="Kruys A."/>
            <person name="Hutchinson M.I."/>
            <person name="Powell A.J."/>
            <person name="Barry K."/>
            <person name="Miller A.N."/>
            <person name="Grigoriev I.V."/>
            <person name="Debuchy R."/>
            <person name="Gladieux P."/>
            <person name="Thoren M.H."/>
            <person name="Johannesson H."/>
        </authorList>
    </citation>
    <scope>NUCLEOTIDE SEQUENCE</scope>
    <source>
        <strain evidence="2">CBS 508.74</strain>
    </source>
</reference>
<dbReference type="Proteomes" id="UP001302812">
    <property type="component" value="Unassembled WGS sequence"/>
</dbReference>
<accession>A0AAN6TDJ7</accession>
<feature type="region of interest" description="Disordered" evidence="1">
    <location>
        <begin position="20"/>
        <end position="169"/>
    </location>
</feature>
<sequence length="297" mass="31808">MAKPKKQPWELNAPLGAQTVADAVAAPPRFPPPPLAPIRDRGAHRLRLSNPRLSLPRSSYDSDASSTYSDAGSPPQPRAGGLRPPPPPRNMREKTRATMPTIPGSPTDETEQDGISPLLSRAPPALPASVPRSSNPTSLTPKEKSPAPTDNTPSTESPSSPSDDVIPDEHKRVPGLILRSPLSPTLLRGLSLGLMPGSKRRKRKPVPPPIVVVHPPRSDYLLEGKSAAIEMAAMSASSTTTTTTTPSKSPEMVNVGGEEPPAATAAKPKRRTVWGIIEGWWDLGLLERMNTVRSRRK</sequence>
<keyword evidence="3" id="KW-1185">Reference proteome</keyword>